<dbReference type="PROSITE" id="PS50106">
    <property type="entry name" value="PDZ"/>
    <property type="match status" value="2"/>
</dbReference>
<keyword evidence="4" id="KW-0645">Protease</keyword>
<dbReference type="InterPro" id="IPR001478">
    <property type="entry name" value="PDZ"/>
</dbReference>
<dbReference type="InterPro" id="IPR041489">
    <property type="entry name" value="PDZ_6"/>
</dbReference>
<name>A0A7W7ZEQ5_9BACT</name>
<evidence type="ECO:0000313" key="4">
    <source>
        <dbReference type="EMBL" id="MBB5058432.1"/>
    </source>
</evidence>
<dbReference type="PANTHER" id="PTHR22939:SF129">
    <property type="entry name" value="SERINE PROTEASE HTRA2, MITOCHONDRIAL"/>
    <property type="match status" value="1"/>
</dbReference>
<dbReference type="SUPFAM" id="SSF50156">
    <property type="entry name" value="PDZ domain-like"/>
    <property type="match status" value="2"/>
</dbReference>
<evidence type="ECO:0000256" key="2">
    <source>
        <dbReference type="SAM" id="MobiDB-lite"/>
    </source>
</evidence>
<sequence>MKSTLTPTRQPSWTAGAAKLTITLGLPLLCTSLAAAQRVHISLAAFPLGGHGGARGAAAAPATAPPGFLGIGFRDVTEDRLTLLKLKEARGAEVIQVDHDGPAGIAGLTEHDVILQVNGQSIEGEEQLRRILRETPVGRNVTLVFSRYGQQQTLTMQTADRAALERQAWDQHQSVPDPSHSSSFHGNSFMGGSPLTNAPITAPPDPHGHSLIPSMLLNSSYTGVVLEMIGPQLAQYFGSQGGNGLLVRSVDPNSPAAAAGLRAGDVVVRANAVIVTGTSEWYKLVRGNRGKPVAVVIMRDRQEETLVLVPDSKKRSSLENPGLWQSGADEQAHAGTPGGLSEIN</sequence>
<comment type="caution">
    <text evidence="4">The sequence shown here is derived from an EMBL/GenBank/DDBJ whole genome shotgun (WGS) entry which is preliminary data.</text>
</comment>
<protein>
    <submittedName>
        <fullName evidence="4">Membrane-associated protease RseP (Regulator of RpoE activity)</fullName>
    </submittedName>
</protein>
<keyword evidence="4" id="KW-0378">Hydrolase</keyword>
<evidence type="ECO:0000313" key="5">
    <source>
        <dbReference type="Proteomes" id="UP000540989"/>
    </source>
</evidence>
<feature type="region of interest" description="Disordered" evidence="2">
    <location>
        <begin position="312"/>
        <end position="344"/>
    </location>
</feature>
<evidence type="ECO:0000259" key="3">
    <source>
        <dbReference type="PROSITE" id="PS50106"/>
    </source>
</evidence>
<dbReference type="Proteomes" id="UP000540989">
    <property type="component" value="Unassembled WGS sequence"/>
</dbReference>
<dbReference type="GO" id="GO:0012501">
    <property type="term" value="P:programmed cell death"/>
    <property type="evidence" value="ECO:0007669"/>
    <property type="project" value="TreeGrafter"/>
</dbReference>
<dbReference type="AlphaFoldDB" id="A0A7W7ZEQ5"/>
<reference evidence="4 5" key="1">
    <citation type="submission" date="2020-08" db="EMBL/GenBank/DDBJ databases">
        <title>Genomic Encyclopedia of Type Strains, Phase IV (KMG-V): Genome sequencing to study the core and pangenomes of soil and plant-associated prokaryotes.</title>
        <authorList>
            <person name="Whitman W."/>
        </authorList>
    </citation>
    <scope>NUCLEOTIDE SEQUENCE [LARGE SCALE GENOMIC DNA]</scope>
    <source>
        <strain evidence="4 5">M8UP14</strain>
    </source>
</reference>
<feature type="domain" description="PDZ" evidence="3">
    <location>
        <begin position="67"/>
        <end position="149"/>
    </location>
</feature>
<proteinExistence type="inferred from homology"/>
<keyword evidence="5" id="KW-1185">Reference proteome</keyword>
<dbReference type="Pfam" id="PF13180">
    <property type="entry name" value="PDZ_2"/>
    <property type="match status" value="1"/>
</dbReference>
<accession>A0A7W7ZEQ5</accession>
<dbReference type="InterPro" id="IPR036034">
    <property type="entry name" value="PDZ_sf"/>
</dbReference>
<feature type="compositionally biased region" description="Polar residues" evidence="2">
    <location>
        <begin position="170"/>
        <end position="186"/>
    </location>
</feature>
<comment type="similarity">
    <text evidence="1">Belongs to the peptidase S1C family.</text>
</comment>
<feature type="region of interest" description="Disordered" evidence="2">
    <location>
        <begin position="170"/>
        <end position="206"/>
    </location>
</feature>
<dbReference type="Gene3D" id="2.30.42.10">
    <property type="match status" value="2"/>
</dbReference>
<dbReference type="PANTHER" id="PTHR22939">
    <property type="entry name" value="SERINE PROTEASE FAMILY S1C HTRA-RELATED"/>
    <property type="match status" value="1"/>
</dbReference>
<feature type="domain" description="PDZ" evidence="3">
    <location>
        <begin position="214"/>
        <end position="279"/>
    </location>
</feature>
<dbReference type="SMART" id="SM00228">
    <property type="entry name" value="PDZ"/>
    <property type="match status" value="2"/>
</dbReference>
<evidence type="ECO:0000256" key="1">
    <source>
        <dbReference type="ARBA" id="ARBA00010541"/>
    </source>
</evidence>
<dbReference type="CDD" id="cd06779">
    <property type="entry name" value="cpPDZ_Deg_HtrA-like"/>
    <property type="match status" value="2"/>
</dbReference>
<gene>
    <name evidence="4" type="ORF">HDF16_003146</name>
</gene>
<dbReference type="EMBL" id="JACHIP010000004">
    <property type="protein sequence ID" value="MBB5058432.1"/>
    <property type="molecule type" value="Genomic_DNA"/>
</dbReference>
<dbReference type="GO" id="GO:0006508">
    <property type="term" value="P:proteolysis"/>
    <property type="evidence" value="ECO:0007669"/>
    <property type="project" value="UniProtKB-KW"/>
</dbReference>
<organism evidence="4 5">
    <name type="scientific">Granulicella aggregans</name>
    <dbReference type="NCBI Taxonomy" id="474949"/>
    <lineage>
        <taxon>Bacteria</taxon>
        <taxon>Pseudomonadati</taxon>
        <taxon>Acidobacteriota</taxon>
        <taxon>Terriglobia</taxon>
        <taxon>Terriglobales</taxon>
        <taxon>Acidobacteriaceae</taxon>
        <taxon>Granulicella</taxon>
    </lineage>
</organism>
<dbReference type="GO" id="GO:0004252">
    <property type="term" value="F:serine-type endopeptidase activity"/>
    <property type="evidence" value="ECO:0007669"/>
    <property type="project" value="TreeGrafter"/>
</dbReference>
<dbReference type="RefSeq" id="WP_184218070.1">
    <property type="nucleotide sequence ID" value="NZ_JACHIP010000004.1"/>
</dbReference>
<dbReference type="Pfam" id="PF17820">
    <property type="entry name" value="PDZ_6"/>
    <property type="match status" value="1"/>
</dbReference>